<evidence type="ECO:0000313" key="2">
    <source>
        <dbReference type="EMBL" id="PKK78615.1"/>
    </source>
</evidence>
<evidence type="ECO:0000259" key="1">
    <source>
        <dbReference type="Pfam" id="PF19263"/>
    </source>
</evidence>
<comment type="caution">
    <text evidence="2">The sequence shown here is derived from an EMBL/GenBank/DDBJ whole genome shotgun (WGS) entry which is preliminary data.</text>
</comment>
<evidence type="ECO:0000313" key="3">
    <source>
        <dbReference type="Proteomes" id="UP000233469"/>
    </source>
</evidence>
<gene>
    <name evidence="2" type="ORF">RhiirC2_769992</name>
</gene>
<proteinExistence type="predicted"/>
<reference evidence="2 3" key="1">
    <citation type="submission" date="2016-04" db="EMBL/GenBank/DDBJ databases">
        <title>Genome analyses suggest a sexual origin of heterokaryosis in a supposedly ancient asexual fungus.</title>
        <authorList>
            <person name="Ropars J."/>
            <person name="Sedzielewska K."/>
            <person name="Noel J."/>
            <person name="Charron P."/>
            <person name="Farinelli L."/>
            <person name="Marton T."/>
            <person name="Kruger M."/>
            <person name="Pelin A."/>
            <person name="Brachmann A."/>
            <person name="Corradi N."/>
        </authorList>
    </citation>
    <scope>NUCLEOTIDE SEQUENCE [LARGE SCALE GENOMIC DNA]</scope>
    <source>
        <strain evidence="2 3">C2</strain>
    </source>
</reference>
<dbReference type="VEuPathDB" id="FungiDB:RhiirFUN_020523"/>
<dbReference type="EMBL" id="LLXL01000075">
    <property type="protein sequence ID" value="PKK78615.1"/>
    <property type="molecule type" value="Genomic_DNA"/>
</dbReference>
<feature type="domain" description="NrS-1 polymerase-like helicase" evidence="1">
    <location>
        <begin position="61"/>
        <end position="130"/>
    </location>
</feature>
<reference evidence="2 3" key="2">
    <citation type="submission" date="2017-10" db="EMBL/GenBank/DDBJ databases">
        <title>Extensive intraspecific genome diversity in a model arbuscular mycorrhizal fungus.</title>
        <authorList>
            <person name="Chen E.C.H."/>
            <person name="Morin E."/>
            <person name="Baudet D."/>
            <person name="Noel J."/>
            <person name="Ndikumana S."/>
            <person name="Charron P."/>
            <person name="St-Onge C."/>
            <person name="Giorgi J."/>
            <person name="Grigoriev I.V."/>
            <person name="Roux C."/>
            <person name="Martin F.M."/>
            <person name="Corradi N."/>
        </authorList>
    </citation>
    <scope>NUCLEOTIDE SEQUENCE [LARGE SCALE GENOMIC DNA]</scope>
    <source>
        <strain evidence="2 3">C2</strain>
    </source>
</reference>
<name>A0A2N1NXP1_9GLOM</name>
<dbReference type="Pfam" id="PF19263">
    <property type="entry name" value="DUF5906"/>
    <property type="match status" value="1"/>
</dbReference>
<dbReference type="InterPro" id="IPR045455">
    <property type="entry name" value="NrS-1_pol-like_helicase"/>
</dbReference>
<dbReference type="Proteomes" id="UP000233469">
    <property type="component" value="Unassembled WGS sequence"/>
</dbReference>
<sequence>MIHPSNDESEVIKSSLLNILELKVKIYDNTNSKIDQAEFKLVEELLKKASIEGFNLSYPSESSPNSLQARKLIIINEIGMSSGEWHKFNGYFKSLITEGRVTIERKDLKTKQLKDFAGYMVTNNQNALIKIDIGDSCVVCFNVSPYYKRNTKYFKRLENMQKYQT</sequence>
<accession>A0A2N1NXP1</accession>
<dbReference type="AlphaFoldDB" id="A0A2N1NXP1"/>
<protein>
    <recommendedName>
        <fullName evidence="1">NrS-1 polymerase-like helicase domain-containing protein</fullName>
    </recommendedName>
</protein>
<organism evidence="2 3">
    <name type="scientific">Rhizophagus irregularis</name>
    <dbReference type="NCBI Taxonomy" id="588596"/>
    <lineage>
        <taxon>Eukaryota</taxon>
        <taxon>Fungi</taxon>
        <taxon>Fungi incertae sedis</taxon>
        <taxon>Mucoromycota</taxon>
        <taxon>Glomeromycotina</taxon>
        <taxon>Glomeromycetes</taxon>
        <taxon>Glomerales</taxon>
        <taxon>Glomeraceae</taxon>
        <taxon>Rhizophagus</taxon>
    </lineage>
</organism>